<feature type="domain" description="Mce/MlaD" evidence="2">
    <location>
        <begin position="41"/>
        <end position="114"/>
    </location>
</feature>
<reference evidence="3 4" key="1">
    <citation type="journal article" date="2009" name="Int. J. Syst. Evol. Microbiol.">
        <title>Nocardioides caeni sp. nov., isolated from wastewater.</title>
        <authorList>
            <person name="Yoon J.H."/>
            <person name="Kang S.J."/>
            <person name="Park S."/>
            <person name="Kim W."/>
            <person name="Oh T.K."/>
        </authorList>
    </citation>
    <scope>NUCLEOTIDE SEQUENCE [LARGE SCALE GENOMIC DNA]</scope>
    <source>
        <strain evidence="3 4">DSM 23134</strain>
    </source>
</reference>
<feature type="region of interest" description="Disordered" evidence="1">
    <location>
        <begin position="396"/>
        <end position="424"/>
    </location>
</feature>
<comment type="caution">
    <text evidence="3">The sequence shown here is derived from an EMBL/GenBank/DDBJ whole genome shotgun (WGS) entry which is preliminary data.</text>
</comment>
<evidence type="ECO:0000313" key="4">
    <source>
        <dbReference type="Proteomes" id="UP000307087"/>
    </source>
</evidence>
<dbReference type="PANTHER" id="PTHR33371">
    <property type="entry name" value="INTERMEMBRANE PHOSPHOLIPID TRANSPORT SYSTEM BINDING PROTEIN MLAD-RELATED"/>
    <property type="match status" value="1"/>
</dbReference>
<evidence type="ECO:0000259" key="2">
    <source>
        <dbReference type="Pfam" id="PF02470"/>
    </source>
</evidence>
<gene>
    <name evidence="3" type="ORF">E9934_18665</name>
</gene>
<dbReference type="Proteomes" id="UP000307087">
    <property type="component" value="Unassembled WGS sequence"/>
</dbReference>
<evidence type="ECO:0000256" key="1">
    <source>
        <dbReference type="SAM" id="MobiDB-lite"/>
    </source>
</evidence>
<dbReference type="Pfam" id="PF02470">
    <property type="entry name" value="MlaD"/>
    <property type="match status" value="1"/>
</dbReference>
<sequence length="451" mass="47381">MTQSTKRLGDVGKAAVVAVLIAAGVAGIGSRLGGEDENDLVRARFASAAPLVEGNEVKIDGVVVGSVKSLSVEDGMAEVGLELDEQARPLHSDARLTIRPVSLLGERYVDLDRGSPDAPLLERGEVIPVEQTATSVGLDEVLNTIDESTGDGLRALVTTLGEGMQGNGANADEALRLLSPSLRDATAMAAVLDEHNELLASLITSFEPVASALATRDGKAMDQLVDSSDRVLSAVRERQVKLERTLAKLPGTLRVLRTTLGNLRSASDDTAPTLRELRPLTSALPDLADELRVFSDVLDPALATSEPVLQKADQLLRAAAPVARHLRTAGGGLADSTTGVERLTDELARNRQHLFDYIRFWALTTNGHDGLSHYFRAHYVVDPDTLLGLLPVAKQSGTQGRTPAPPVSANPGGSDPLDGLGGLLDGVGGVLDGLLQPRGSSATGLSQQQEL</sequence>
<dbReference type="OrthoDB" id="5242119at2"/>
<organism evidence="3 4">
    <name type="scientific">Nocardioides caeni</name>
    <dbReference type="NCBI Taxonomy" id="574700"/>
    <lineage>
        <taxon>Bacteria</taxon>
        <taxon>Bacillati</taxon>
        <taxon>Actinomycetota</taxon>
        <taxon>Actinomycetes</taxon>
        <taxon>Propionibacteriales</taxon>
        <taxon>Nocardioidaceae</taxon>
        <taxon>Nocardioides</taxon>
    </lineage>
</organism>
<keyword evidence="4" id="KW-1185">Reference proteome</keyword>
<dbReference type="EMBL" id="STGW01000022">
    <property type="protein sequence ID" value="THV08895.1"/>
    <property type="molecule type" value="Genomic_DNA"/>
</dbReference>
<protein>
    <submittedName>
        <fullName evidence="3">MCE family protein</fullName>
    </submittedName>
</protein>
<proteinExistence type="predicted"/>
<dbReference type="AlphaFoldDB" id="A0A4S8MZW3"/>
<dbReference type="InterPro" id="IPR003399">
    <property type="entry name" value="Mce/MlaD"/>
</dbReference>
<evidence type="ECO:0000313" key="3">
    <source>
        <dbReference type="EMBL" id="THV08895.1"/>
    </source>
</evidence>
<accession>A0A4S8MZW3</accession>
<feature type="non-terminal residue" evidence="3">
    <location>
        <position position="451"/>
    </location>
</feature>
<dbReference type="RefSeq" id="WP_136564409.1">
    <property type="nucleotide sequence ID" value="NZ_STGW01000022.1"/>
</dbReference>
<name>A0A4S8MZW3_9ACTN</name>
<dbReference type="PANTHER" id="PTHR33371:SF4">
    <property type="entry name" value="INTERMEMBRANE PHOSPHOLIPID TRANSPORT SYSTEM BINDING PROTEIN MLAD"/>
    <property type="match status" value="1"/>
</dbReference>
<dbReference type="InterPro" id="IPR052336">
    <property type="entry name" value="MlaD_Phospholipid_Transporter"/>
</dbReference>